<evidence type="ECO:0000313" key="2">
    <source>
        <dbReference type="Proteomes" id="UP000199529"/>
    </source>
</evidence>
<organism evidence="1 2">
    <name type="scientific">Saccharopolyspora shandongensis</name>
    <dbReference type="NCBI Taxonomy" id="418495"/>
    <lineage>
        <taxon>Bacteria</taxon>
        <taxon>Bacillati</taxon>
        <taxon>Actinomycetota</taxon>
        <taxon>Actinomycetes</taxon>
        <taxon>Pseudonocardiales</taxon>
        <taxon>Pseudonocardiaceae</taxon>
        <taxon>Saccharopolyspora</taxon>
    </lineage>
</organism>
<dbReference type="STRING" id="418495.SAMN05216215_103845"/>
<dbReference type="EMBL" id="FNOK01000038">
    <property type="protein sequence ID" value="SDY89519.1"/>
    <property type="molecule type" value="Genomic_DNA"/>
</dbReference>
<dbReference type="Proteomes" id="UP000199529">
    <property type="component" value="Unassembled WGS sequence"/>
</dbReference>
<protein>
    <submittedName>
        <fullName evidence="1">Uncharacterized protein</fullName>
    </submittedName>
</protein>
<evidence type="ECO:0000313" key="1">
    <source>
        <dbReference type="EMBL" id="SDY89519.1"/>
    </source>
</evidence>
<accession>A0A1H3NMT4</accession>
<gene>
    <name evidence="1" type="ORF">SAMN05216215_103845</name>
</gene>
<dbReference type="RefSeq" id="WP_093272454.1">
    <property type="nucleotide sequence ID" value="NZ_FNOK01000038.1"/>
</dbReference>
<keyword evidence="2" id="KW-1185">Reference proteome</keyword>
<sequence length="80" mass="8328">MTVIAVLNHRQLAMLRAVAGGRAEITCSCEPDLYVDGLPCCDQGSARELVQTGLLRAAPPGASGRRVTAALTDLGRAALH</sequence>
<dbReference type="OrthoDB" id="3700530at2"/>
<proteinExistence type="predicted"/>
<reference evidence="2" key="1">
    <citation type="submission" date="2016-10" db="EMBL/GenBank/DDBJ databases">
        <authorList>
            <person name="Varghese N."/>
            <person name="Submissions S."/>
        </authorList>
    </citation>
    <scope>NUCLEOTIDE SEQUENCE [LARGE SCALE GENOMIC DNA]</scope>
    <source>
        <strain evidence="2">CGMCC 4.3530</strain>
    </source>
</reference>
<name>A0A1H3NMT4_9PSEU</name>
<dbReference type="AlphaFoldDB" id="A0A1H3NMT4"/>